<feature type="transmembrane region" description="Helical" evidence="1">
    <location>
        <begin position="68"/>
        <end position="89"/>
    </location>
</feature>
<proteinExistence type="predicted"/>
<comment type="caution">
    <text evidence="3">The sequence shown here is derived from an EMBL/GenBank/DDBJ whole genome shotgun (WGS) entry which is preliminary data.</text>
</comment>
<keyword evidence="3" id="KW-0378">Hydrolase</keyword>
<feature type="transmembrane region" description="Helical" evidence="1">
    <location>
        <begin position="31"/>
        <end position="48"/>
    </location>
</feature>
<organism evidence="3 4">
    <name type="scientific">Halorubrum trapanicum</name>
    <dbReference type="NCBI Taxonomy" id="29284"/>
    <lineage>
        <taxon>Archaea</taxon>
        <taxon>Methanobacteriati</taxon>
        <taxon>Methanobacteriota</taxon>
        <taxon>Stenosarchaea group</taxon>
        <taxon>Halobacteria</taxon>
        <taxon>Halobacteriales</taxon>
        <taxon>Haloferacaceae</taxon>
        <taxon>Halorubrum</taxon>
    </lineage>
</organism>
<sequence>MSRTLRNGNDQLRLPLRLVWNDGERRPRAPLRLAAGIVVVLMFANTGRTLRPSPFAGDGPLAEVANNLIGGIPQSGGIALGVVLVALVVDRRVLTDLGLRLGRGVWRRFAGGLALGAAISAFGVAAGVAAGFYEFGGFRLTGGPGAWALLAVGTALSQLLVVVPEELFVRGYIITNALEGLDGFPSVPRSVAVAVAVAVSSLFFYLTHSTRGEAFGVMAGGLAVLLGVAYVLSGDLAVPIGVHFGVNFAAMIGGSAPQQATLVRIESSATVAESLVLPPEAVVVRLFGAAVGVGLLVGWYRRAGGDRRVPASIVRPSLRGDRGTDAPTERR</sequence>
<dbReference type="AlphaFoldDB" id="A0A8J7RBY7"/>
<feature type="transmembrane region" description="Helical" evidence="1">
    <location>
        <begin position="244"/>
        <end position="262"/>
    </location>
</feature>
<dbReference type="PANTHER" id="PTHR39430">
    <property type="entry name" value="MEMBRANE-ASSOCIATED PROTEASE-RELATED"/>
    <property type="match status" value="1"/>
</dbReference>
<dbReference type="OrthoDB" id="331240at2157"/>
<dbReference type="GO" id="GO:0080120">
    <property type="term" value="P:CAAX-box protein maturation"/>
    <property type="evidence" value="ECO:0007669"/>
    <property type="project" value="UniProtKB-ARBA"/>
</dbReference>
<feature type="transmembrane region" description="Helical" evidence="1">
    <location>
        <begin position="282"/>
        <end position="300"/>
    </location>
</feature>
<feature type="transmembrane region" description="Helical" evidence="1">
    <location>
        <begin position="190"/>
        <end position="208"/>
    </location>
</feature>
<dbReference type="GO" id="GO:0006508">
    <property type="term" value="P:proteolysis"/>
    <property type="evidence" value="ECO:0007669"/>
    <property type="project" value="UniProtKB-KW"/>
</dbReference>
<keyword evidence="3" id="KW-0645">Protease</keyword>
<feature type="domain" description="CAAX prenyl protease 2/Lysostaphin resistance protein A-like" evidence="2">
    <location>
        <begin position="151"/>
        <end position="248"/>
    </location>
</feature>
<keyword evidence="1" id="KW-0472">Membrane</keyword>
<feature type="transmembrane region" description="Helical" evidence="1">
    <location>
        <begin position="145"/>
        <end position="169"/>
    </location>
</feature>
<feature type="transmembrane region" description="Helical" evidence="1">
    <location>
        <begin position="109"/>
        <end position="133"/>
    </location>
</feature>
<dbReference type="EMBL" id="JAGGKE010000002">
    <property type="protein sequence ID" value="MBP1901181.1"/>
    <property type="molecule type" value="Genomic_DNA"/>
</dbReference>
<evidence type="ECO:0000256" key="1">
    <source>
        <dbReference type="SAM" id="Phobius"/>
    </source>
</evidence>
<dbReference type="InterPro" id="IPR003675">
    <property type="entry name" value="Rce1/LyrA-like_dom"/>
</dbReference>
<keyword evidence="1" id="KW-1133">Transmembrane helix</keyword>
<dbReference type="Pfam" id="PF02517">
    <property type="entry name" value="Rce1-like"/>
    <property type="match status" value="1"/>
</dbReference>
<dbReference type="GO" id="GO:0004175">
    <property type="term" value="F:endopeptidase activity"/>
    <property type="evidence" value="ECO:0007669"/>
    <property type="project" value="UniProtKB-ARBA"/>
</dbReference>
<evidence type="ECO:0000259" key="2">
    <source>
        <dbReference type="Pfam" id="PF02517"/>
    </source>
</evidence>
<feature type="transmembrane region" description="Helical" evidence="1">
    <location>
        <begin position="214"/>
        <end position="232"/>
    </location>
</feature>
<keyword evidence="1" id="KW-0812">Transmembrane</keyword>
<dbReference type="PANTHER" id="PTHR39430:SF1">
    <property type="entry name" value="PROTEASE"/>
    <property type="match status" value="1"/>
</dbReference>
<gene>
    <name evidence="3" type="ORF">J2744_000839</name>
</gene>
<evidence type="ECO:0000313" key="4">
    <source>
        <dbReference type="Proteomes" id="UP000770586"/>
    </source>
</evidence>
<name>A0A8J7RBY7_9EURY</name>
<accession>A0A8J7RBY7</accession>
<protein>
    <submittedName>
        <fullName evidence="3">Membrane protease YdiL (CAAX protease family)</fullName>
    </submittedName>
</protein>
<keyword evidence="4" id="KW-1185">Reference proteome</keyword>
<evidence type="ECO:0000313" key="3">
    <source>
        <dbReference type="EMBL" id="MBP1901181.1"/>
    </source>
</evidence>
<reference evidence="3 4" key="1">
    <citation type="submission" date="2021-03" db="EMBL/GenBank/DDBJ databases">
        <title>Genomic Encyclopedia of Type Strains, Phase IV (KMG-IV): sequencing the most valuable type-strain genomes for metagenomic binning, comparative biology and taxonomic classification.</title>
        <authorList>
            <person name="Goeker M."/>
        </authorList>
    </citation>
    <scope>NUCLEOTIDE SEQUENCE [LARGE SCALE GENOMIC DNA]</scope>
    <source>
        <strain evidence="3 4">DSM 12287</strain>
    </source>
</reference>
<dbReference type="Proteomes" id="UP000770586">
    <property type="component" value="Unassembled WGS sequence"/>
</dbReference>
<dbReference type="RefSeq" id="WP_209544920.1">
    <property type="nucleotide sequence ID" value="NZ_BAAADX010000001.1"/>
</dbReference>